<dbReference type="SUPFAM" id="SSF47113">
    <property type="entry name" value="Histone-fold"/>
    <property type="match status" value="1"/>
</dbReference>
<sequence>MSPTTPYAYSGEPLNDFLRPFWQRRVGATEQEAPDYKHPPLPLARIKKVMSSDPDVKMIAADTPTLFCKACETFISKITARVFIISDSNKRILSPADIAKSKP</sequence>
<evidence type="ECO:0000256" key="1">
    <source>
        <dbReference type="ARBA" id="ARBA00004123"/>
    </source>
</evidence>
<dbReference type="PANTHER" id="PTHR10252">
    <property type="entry name" value="HISTONE-LIKE TRANSCRIPTION FACTOR CCAAT-RELATED"/>
    <property type="match status" value="1"/>
</dbReference>
<keyword evidence="4" id="KW-0804">Transcription</keyword>
<keyword evidence="3" id="KW-0238">DNA-binding</keyword>
<dbReference type="Proteomes" id="UP000092154">
    <property type="component" value="Unassembled WGS sequence"/>
</dbReference>
<name>A0A1B7N4U2_9AGAM</name>
<evidence type="ECO:0000256" key="6">
    <source>
        <dbReference type="ARBA" id="ARBA00038129"/>
    </source>
</evidence>
<dbReference type="GO" id="GO:0001228">
    <property type="term" value="F:DNA-binding transcription activator activity, RNA polymerase II-specific"/>
    <property type="evidence" value="ECO:0007669"/>
    <property type="project" value="TreeGrafter"/>
</dbReference>
<dbReference type="AlphaFoldDB" id="A0A1B7N4U2"/>
<protein>
    <recommendedName>
        <fullName evidence="7">Transcription factor CBF/NF-Y/archaeal histone domain-containing protein</fullName>
    </recommendedName>
</protein>
<accession>A0A1B7N4U2</accession>
<dbReference type="PANTHER" id="PTHR10252:SF8">
    <property type="entry name" value="NUCLEAR TRANSCRIPTION FACTOR Y SUBUNIT GAMMA"/>
    <property type="match status" value="1"/>
</dbReference>
<keyword evidence="9" id="KW-1185">Reference proteome</keyword>
<dbReference type="InterPro" id="IPR050568">
    <property type="entry name" value="Transcr_DNA_Rep_Reg"/>
</dbReference>
<dbReference type="GO" id="GO:0046982">
    <property type="term" value="F:protein heterodimerization activity"/>
    <property type="evidence" value="ECO:0007669"/>
    <property type="project" value="InterPro"/>
</dbReference>
<dbReference type="OrthoDB" id="1272441at2759"/>
<keyword evidence="5" id="KW-0539">Nucleus</keyword>
<comment type="similarity">
    <text evidence="6">Belongs to the NFYC/HAP5 subunit family.</text>
</comment>
<reference evidence="8 9" key="1">
    <citation type="submission" date="2016-06" db="EMBL/GenBank/DDBJ databases">
        <title>Comparative genomics of the ectomycorrhizal sister species Rhizopogon vinicolor and Rhizopogon vesiculosus (Basidiomycota: Boletales) reveals a divergence of the mating type B locus.</title>
        <authorList>
            <consortium name="DOE Joint Genome Institute"/>
            <person name="Mujic A.B."/>
            <person name="Kuo A."/>
            <person name="Tritt A."/>
            <person name="Lipzen A."/>
            <person name="Chen C."/>
            <person name="Johnson J."/>
            <person name="Sharma A."/>
            <person name="Barry K."/>
            <person name="Grigoriev I.V."/>
            <person name="Spatafora J.W."/>
        </authorList>
    </citation>
    <scope>NUCLEOTIDE SEQUENCE [LARGE SCALE GENOMIC DNA]</scope>
    <source>
        <strain evidence="8 9">AM-OR11-026</strain>
    </source>
</reference>
<dbReference type="GO" id="GO:0000978">
    <property type="term" value="F:RNA polymerase II cis-regulatory region sequence-specific DNA binding"/>
    <property type="evidence" value="ECO:0007669"/>
    <property type="project" value="TreeGrafter"/>
</dbReference>
<gene>
    <name evidence="8" type="ORF">K503DRAFT_715658</name>
</gene>
<dbReference type="InterPro" id="IPR003958">
    <property type="entry name" value="CBFA_NFYB_domain"/>
</dbReference>
<evidence type="ECO:0000259" key="7">
    <source>
        <dbReference type="Pfam" id="PF00808"/>
    </source>
</evidence>
<dbReference type="EMBL" id="KV448233">
    <property type="protein sequence ID" value="OAX39869.1"/>
    <property type="molecule type" value="Genomic_DNA"/>
</dbReference>
<evidence type="ECO:0000313" key="8">
    <source>
        <dbReference type="EMBL" id="OAX39869.1"/>
    </source>
</evidence>
<evidence type="ECO:0000256" key="5">
    <source>
        <dbReference type="ARBA" id="ARBA00023242"/>
    </source>
</evidence>
<evidence type="ECO:0000256" key="4">
    <source>
        <dbReference type="ARBA" id="ARBA00023163"/>
    </source>
</evidence>
<proteinExistence type="inferred from homology"/>
<comment type="subcellular location">
    <subcellularLocation>
        <location evidence="1">Nucleus</location>
    </subcellularLocation>
</comment>
<dbReference type="Gene3D" id="1.10.20.10">
    <property type="entry name" value="Histone, subunit A"/>
    <property type="match status" value="1"/>
</dbReference>
<keyword evidence="2" id="KW-0805">Transcription regulation</keyword>
<dbReference type="GO" id="GO:0016602">
    <property type="term" value="C:CCAAT-binding factor complex"/>
    <property type="evidence" value="ECO:0007669"/>
    <property type="project" value="TreeGrafter"/>
</dbReference>
<dbReference type="Pfam" id="PF00808">
    <property type="entry name" value="CBFD_NFYB_HMF"/>
    <property type="match status" value="1"/>
</dbReference>
<dbReference type="STRING" id="1314800.A0A1B7N4U2"/>
<evidence type="ECO:0000256" key="2">
    <source>
        <dbReference type="ARBA" id="ARBA00023015"/>
    </source>
</evidence>
<evidence type="ECO:0000256" key="3">
    <source>
        <dbReference type="ARBA" id="ARBA00023125"/>
    </source>
</evidence>
<dbReference type="InParanoid" id="A0A1B7N4U2"/>
<dbReference type="InterPro" id="IPR009072">
    <property type="entry name" value="Histone-fold"/>
</dbReference>
<evidence type="ECO:0000313" key="9">
    <source>
        <dbReference type="Proteomes" id="UP000092154"/>
    </source>
</evidence>
<organism evidence="8 9">
    <name type="scientific">Rhizopogon vinicolor AM-OR11-026</name>
    <dbReference type="NCBI Taxonomy" id="1314800"/>
    <lineage>
        <taxon>Eukaryota</taxon>
        <taxon>Fungi</taxon>
        <taxon>Dikarya</taxon>
        <taxon>Basidiomycota</taxon>
        <taxon>Agaricomycotina</taxon>
        <taxon>Agaricomycetes</taxon>
        <taxon>Agaricomycetidae</taxon>
        <taxon>Boletales</taxon>
        <taxon>Suillineae</taxon>
        <taxon>Rhizopogonaceae</taxon>
        <taxon>Rhizopogon</taxon>
    </lineage>
</organism>
<feature type="domain" description="Transcription factor CBF/NF-Y/archaeal histone" evidence="7">
    <location>
        <begin position="41"/>
        <end position="100"/>
    </location>
</feature>